<dbReference type="Pfam" id="PF13228">
    <property type="entry name" value="DUF4037"/>
    <property type="match status" value="1"/>
</dbReference>
<evidence type="ECO:0000313" key="2">
    <source>
        <dbReference type="EMBL" id="NOT33242.1"/>
    </source>
</evidence>
<sequence length="265" mass="29569">MSTSFTPHAPTLERMQRWRDDPDVIGIVQVGSRTRGLGDATSDDDLEVLLSPDAFARLEPAACHEFVVEGEGAARRVIYDAQLTCLAEYRRKLESSHDLDHWPYERAVVHHDTSGEIAGAVQALAAMPESFRRARIRHAAIDAWASLHRAQKTRARGLEASARLVLDRAVRALSRIAFALEDRWVPLEHWWESELGSLADPHGLAPRLMRGVTESDSKPLFEALEALAAPLEHWGVPPDLLGRRALFLTLIHVSNVDERARHATP</sequence>
<proteinExistence type="predicted"/>
<dbReference type="AlphaFoldDB" id="A0A849SCZ7"/>
<gene>
    <name evidence="2" type="ORF">HOP12_03630</name>
</gene>
<organism evidence="2 3">
    <name type="scientific">Eiseniibacteriota bacterium</name>
    <dbReference type="NCBI Taxonomy" id="2212470"/>
    <lineage>
        <taxon>Bacteria</taxon>
        <taxon>Candidatus Eiseniibacteriota</taxon>
    </lineage>
</organism>
<evidence type="ECO:0000313" key="3">
    <source>
        <dbReference type="Proteomes" id="UP000580839"/>
    </source>
</evidence>
<comment type="caution">
    <text evidence="2">The sequence shown here is derived from an EMBL/GenBank/DDBJ whole genome shotgun (WGS) entry which is preliminary data.</text>
</comment>
<dbReference type="Proteomes" id="UP000580839">
    <property type="component" value="Unassembled WGS sequence"/>
</dbReference>
<protein>
    <submittedName>
        <fullName evidence="2">DUF4037 domain-containing protein</fullName>
    </submittedName>
</protein>
<dbReference type="EMBL" id="JABFRW010000033">
    <property type="protein sequence ID" value="NOT33242.1"/>
    <property type="molecule type" value="Genomic_DNA"/>
</dbReference>
<reference evidence="2 3" key="1">
    <citation type="submission" date="2020-04" db="EMBL/GenBank/DDBJ databases">
        <title>Metagenomic profiling of ammonia- and methane-oxidizing microorganisms in a Dutch drinking water treatment plant.</title>
        <authorList>
            <person name="Poghosyan L."/>
            <person name="Leucker S."/>
        </authorList>
    </citation>
    <scope>NUCLEOTIDE SEQUENCE [LARGE SCALE GENOMIC DNA]</scope>
    <source>
        <strain evidence="2">S-RSF-IL-03</strain>
    </source>
</reference>
<name>A0A849SCZ7_UNCEI</name>
<dbReference type="InterPro" id="IPR025117">
    <property type="entry name" value="DUF4037"/>
</dbReference>
<evidence type="ECO:0000259" key="1">
    <source>
        <dbReference type="Pfam" id="PF13228"/>
    </source>
</evidence>
<feature type="domain" description="DUF4037" evidence="1">
    <location>
        <begin position="106"/>
        <end position="190"/>
    </location>
</feature>
<accession>A0A849SCZ7</accession>